<evidence type="ECO:0000256" key="1">
    <source>
        <dbReference type="SAM" id="Coils"/>
    </source>
</evidence>
<dbReference type="GeneID" id="9826279"/>
<protein>
    <submittedName>
        <fullName evidence="2">Uncharacterized protein</fullName>
    </submittedName>
</protein>
<proteinExistence type="predicted"/>
<dbReference type="CTD" id="9826279"/>
<evidence type="ECO:0000313" key="2">
    <source>
        <dbReference type="EMBL" id="KAF1749468.1"/>
    </source>
</evidence>
<accession>A0A6A5G399</accession>
<reference evidence="2 3" key="1">
    <citation type="submission" date="2019-12" db="EMBL/GenBank/DDBJ databases">
        <title>Chromosome-level assembly of the Caenorhabditis remanei genome.</title>
        <authorList>
            <person name="Teterina A.A."/>
            <person name="Willis J.H."/>
            <person name="Phillips P.C."/>
        </authorList>
    </citation>
    <scope>NUCLEOTIDE SEQUENCE [LARGE SCALE GENOMIC DNA]</scope>
    <source>
        <strain evidence="2 3">PX506</strain>
        <tissue evidence="2">Whole organism</tissue>
    </source>
</reference>
<organism evidence="2 3">
    <name type="scientific">Caenorhabditis remanei</name>
    <name type="common">Caenorhabditis vulgaris</name>
    <dbReference type="NCBI Taxonomy" id="31234"/>
    <lineage>
        <taxon>Eukaryota</taxon>
        <taxon>Metazoa</taxon>
        <taxon>Ecdysozoa</taxon>
        <taxon>Nematoda</taxon>
        <taxon>Chromadorea</taxon>
        <taxon>Rhabditida</taxon>
        <taxon>Rhabditina</taxon>
        <taxon>Rhabditomorpha</taxon>
        <taxon>Rhabditoidea</taxon>
        <taxon>Rhabditidae</taxon>
        <taxon>Peloderinae</taxon>
        <taxon>Caenorhabditis</taxon>
    </lineage>
</organism>
<comment type="caution">
    <text evidence="2">The sequence shown here is derived from an EMBL/GenBank/DDBJ whole genome shotgun (WGS) entry which is preliminary data.</text>
</comment>
<dbReference type="Proteomes" id="UP000483820">
    <property type="component" value="Chromosome X"/>
</dbReference>
<gene>
    <name evidence="2" type="ORF">GCK72_025936</name>
</gene>
<keyword evidence="1" id="KW-0175">Coiled coil</keyword>
<name>A0A6A5G399_CAERE</name>
<sequence>MTLQDILDDIVFQHEKELQRINYNPNTLNISLSVNMDPAQLHIEITERVNTDLASLLEEFWPQTETSTSRSQVGTSENVGALDIQRAVIEERGVPEVNQVDYLQNRIASLENDLMTQRIDLERITAQNETLQADMQTERDRNHRIFQDNIRLQEDLTLMTTNMKSYEVITRQHEKLCKFIETFESRIQKDFAKLHIGNNNTEDIKIGNFINSVILDAVKMNQLAHPE</sequence>
<dbReference type="RefSeq" id="XP_003099969.2">
    <property type="nucleotide sequence ID" value="XM_003099921.2"/>
</dbReference>
<dbReference type="KEGG" id="crq:GCK72_025936"/>
<evidence type="ECO:0000313" key="3">
    <source>
        <dbReference type="Proteomes" id="UP000483820"/>
    </source>
</evidence>
<feature type="coiled-coil region" evidence="1">
    <location>
        <begin position="107"/>
        <end position="141"/>
    </location>
</feature>
<dbReference type="AlphaFoldDB" id="A0A6A5G399"/>
<dbReference type="EMBL" id="WUAV01000006">
    <property type="protein sequence ID" value="KAF1749468.1"/>
    <property type="molecule type" value="Genomic_DNA"/>
</dbReference>